<reference evidence="11" key="1">
    <citation type="submission" date="2023-01" db="EMBL/GenBank/DDBJ databases">
        <title>Genome assembly of the deep-sea coral Lophelia pertusa.</title>
        <authorList>
            <person name="Herrera S."/>
            <person name="Cordes E."/>
        </authorList>
    </citation>
    <scope>NUCLEOTIDE SEQUENCE</scope>
    <source>
        <strain evidence="11">USNM1676648</strain>
        <tissue evidence="11">Polyp</tissue>
    </source>
</reference>
<evidence type="ECO:0000259" key="10">
    <source>
        <dbReference type="PROSITE" id="PS50262"/>
    </source>
</evidence>
<comment type="similarity">
    <text evidence="8">Belongs to the G-protein coupled receptor 1 family.</text>
</comment>
<dbReference type="Gene3D" id="1.20.1070.10">
    <property type="entry name" value="Rhodopsin 7-helix transmembrane proteins"/>
    <property type="match status" value="1"/>
</dbReference>
<feature type="transmembrane region" description="Helical" evidence="9">
    <location>
        <begin position="289"/>
        <end position="311"/>
    </location>
</feature>
<dbReference type="InterPro" id="IPR000276">
    <property type="entry name" value="GPCR_Rhodpsn"/>
</dbReference>
<dbReference type="EMBL" id="MU825399">
    <property type="protein sequence ID" value="KAJ7393057.1"/>
    <property type="molecule type" value="Genomic_DNA"/>
</dbReference>
<keyword evidence="6 8" id="KW-0675">Receptor</keyword>
<comment type="caution">
    <text evidence="11">The sequence shown here is derived from an EMBL/GenBank/DDBJ whole genome shotgun (WGS) entry which is preliminary data.</text>
</comment>
<dbReference type="Pfam" id="PF00001">
    <property type="entry name" value="7tm_1"/>
    <property type="match status" value="1"/>
</dbReference>
<dbReference type="InterPro" id="IPR017452">
    <property type="entry name" value="GPCR_Rhodpsn_7TM"/>
</dbReference>
<name>A0A9X0DA76_9CNID</name>
<gene>
    <name evidence="11" type="ORF">OS493_008353</name>
</gene>
<dbReference type="PROSITE" id="PS00237">
    <property type="entry name" value="G_PROTEIN_RECEP_F1_1"/>
    <property type="match status" value="1"/>
</dbReference>
<sequence length="371" mass="42020">MANLTDSGNSVLNTTGSHFTWLQITEYTIFTVIFLASVIGNVLVCLVIFKTPRMRTTRNYLLVNLAVSDLTVSLLCIPFDVVLKITDPHWPLGDVMCNILWPAMTLVTNCSSATLAAISLDRYRAIVHPWKARFTSLQTAAIIISTWSLSFILVLPYALALKIQDGYCDEDWPHPAAAKAYTMGLFIFQYALPLLIITFAYIMVAKKLRHQAARIARNRHANGISAAVYSPERNRYQLQAASEVFSVSTLSMDRKDPVKQELVLPRVGLPLSDKKEVKRLEHNTKIMKMLVTVVLLYAICLLPNQVVWLWYEFGTAQNWPHFYKLLTFGNIMVYVNSCVNPLLYAGLNEEFRKGFRRFLNCNCKSPAKTLV</sequence>
<dbReference type="PANTHER" id="PTHR45695">
    <property type="entry name" value="LEUCOKININ RECEPTOR-RELATED"/>
    <property type="match status" value="1"/>
</dbReference>
<evidence type="ECO:0000256" key="3">
    <source>
        <dbReference type="ARBA" id="ARBA00022989"/>
    </source>
</evidence>
<dbReference type="OrthoDB" id="10053194at2759"/>
<keyword evidence="3 9" id="KW-1133">Transmembrane helix</keyword>
<dbReference type="PANTHER" id="PTHR45695:SF9">
    <property type="entry name" value="LEUCOKININ RECEPTOR"/>
    <property type="match status" value="1"/>
</dbReference>
<dbReference type="GO" id="GO:0005886">
    <property type="term" value="C:plasma membrane"/>
    <property type="evidence" value="ECO:0007669"/>
    <property type="project" value="TreeGrafter"/>
</dbReference>
<keyword evidence="12" id="KW-1185">Reference proteome</keyword>
<evidence type="ECO:0000256" key="5">
    <source>
        <dbReference type="ARBA" id="ARBA00023136"/>
    </source>
</evidence>
<keyword evidence="2 8" id="KW-0812">Transmembrane</keyword>
<keyword evidence="5 9" id="KW-0472">Membrane</keyword>
<evidence type="ECO:0000256" key="2">
    <source>
        <dbReference type="ARBA" id="ARBA00022692"/>
    </source>
</evidence>
<evidence type="ECO:0000256" key="6">
    <source>
        <dbReference type="ARBA" id="ARBA00023170"/>
    </source>
</evidence>
<feature type="transmembrane region" description="Helical" evidence="9">
    <location>
        <begin position="27"/>
        <end position="49"/>
    </location>
</feature>
<feature type="transmembrane region" description="Helical" evidence="9">
    <location>
        <begin position="61"/>
        <end position="79"/>
    </location>
</feature>
<proteinExistence type="inferred from homology"/>
<comment type="subcellular location">
    <subcellularLocation>
        <location evidence="1">Membrane</location>
        <topology evidence="1">Multi-pass membrane protein</topology>
    </subcellularLocation>
</comment>
<feature type="domain" description="G-protein coupled receptors family 1 profile" evidence="10">
    <location>
        <begin position="40"/>
        <end position="344"/>
    </location>
</feature>
<dbReference type="PROSITE" id="PS50262">
    <property type="entry name" value="G_PROTEIN_RECEP_F1_2"/>
    <property type="match status" value="1"/>
</dbReference>
<evidence type="ECO:0000256" key="1">
    <source>
        <dbReference type="ARBA" id="ARBA00004141"/>
    </source>
</evidence>
<feature type="transmembrane region" description="Helical" evidence="9">
    <location>
        <begin position="331"/>
        <end position="347"/>
    </location>
</feature>
<feature type="transmembrane region" description="Helical" evidence="9">
    <location>
        <begin position="99"/>
        <end position="120"/>
    </location>
</feature>
<keyword evidence="7 8" id="KW-0807">Transducer</keyword>
<accession>A0A9X0DA76</accession>
<evidence type="ECO:0000313" key="11">
    <source>
        <dbReference type="EMBL" id="KAJ7393057.1"/>
    </source>
</evidence>
<protein>
    <recommendedName>
        <fullName evidence="10">G-protein coupled receptors family 1 profile domain-containing protein</fullName>
    </recommendedName>
</protein>
<dbReference type="PRINTS" id="PR00237">
    <property type="entry name" value="GPCRRHODOPSN"/>
</dbReference>
<evidence type="ECO:0000256" key="8">
    <source>
        <dbReference type="RuleBase" id="RU000688"/>
    </source>
</evidence>
<evidence type="ECO:0000256" key="9">
    <source>
        <dbReference type="SAM" id="Phobius"/>
    </source>
</evidence>
<keyword evidence="4 8" id="KW-0297">G-protein coupled receptor</keyword>
<feature type="transmembrane region" description="Helical" evidence="9">
    <location>
        <begin position="140"/>
        <end position="160"/>
    </location>
</feature>
<dbReference type="AlphaFoldDB" id="A0A9X0DA76"/>
<evidence type="ECO:0000256" key="4">
    <source>
        <dbReference type="ARBA" id="ARBA00023040"/>
    </source>
</evidence>
<dbReference type="SMART" id="SM01381">
    <property type="entry name" value="7TM_GPCR_Srsx"/>
    <property type="match status" value="1"/>
</dbReference>
<dbReference type="GO" id="GO:0004930">
    <property type="term" value="F:G protein-coupled receptor activity"/>
    <property type="evidence" value="ECO:0007669"/>
    <property type="project" value="UniProtKB-KW"/>
</dbReference>
<dbReference type="Proteomes" id="UP001163046">
    <property type="component" value="Unassembled WGS sequence"/>
</dbReference>
<dbReference type="SUPFAM" id="SSF81321">
    <property type="entry name" value="Family A G protein-coupled receptor-like"/>
    <property type="match status" value="1"/>
</dbReference>
<organism evidence="11 12">
    <name type="scientific">Desmophyllum pertusum</name>
    <dbReference type="NCBI Taxonomy" id="174260"/>
    <lineage>
        <taxon>Eukaryota</taxon>
        <taxon>Metazoa</taxon>
        <taxon>Cnidaria</taxon>
        <taxon>Anthozoa</taxon>
        <taxon>Hexacorallia</taxon>
        <taxon>Scleractinia</taxon>
        <taxon>Caryophylliina</taxon>
        <taxon>Caryophylliidae</taxon>
        <taxon>Desmophyllum</taxon>
    </lineage>
</organism>
<feature type="transmembrane region" description="Helical" evidence="9">
    <location>
        <begin position="180"/>
        <end position="204"/>
    </location>
</feature>
<evidence type="ECO:0000313" key="12">
    <source>
        <dbReference type="Proteomes" id="UP001163046"/>
    </source>
</evidence>
<evidence type="ECO:0000256" key="7">
    <source>
        <dbReference type="ARBA" id="ARBA00023224"/>
    </source>
</evidence>